<dbReference type="AlphaFoldDB" id="A0A6D2KX29"/>
<evidence type="ECO:0000256" key="1">
    <source>
        <dbReference type="SAM" id="MobiDB-lite"/>
    </source>
</evidence>
<feature type="compositionally biased region" description="Polar residues" evidence="1">
    <location>
        <begin position="98"/>
        <end position="118"/>
    </location>
</feature>
<dbReference type="Proteomes" id="UP000467841">
    <property type="component" value="Unassembled WGS sequence"/>
</dbReference>
<accession>A0A6D2KX29</accession>
<gene>
    <name evidence="2" type="ORF">MERR_LOCUS44280</name>
</gene>
<reference evidence="2" key="1">
    <citation type="submission" date="2020-01" db="EMBL/GenBank/DDBJ databases">
        <authorList>
            <person name="Mishra B."/>
        </authorList>
    </citation>
    <scope>NUCLEOTIDE SEQUENCE [LARGE SCALE GENOMIC DNA]</scope>
</reference>
<comment type="caution">
    <text evidence="2">The sequence shown here is derived from an EMBL/GenBank/DDBJ whole genome shotgun (WGS) entry which is preliminary data.</text>
</comment>
<feature type="region of interest" description="Disordered" evidence="1">
    <location>
        <begin position="71"/>
        <end position="118"/>
    </location>
</feature>
<protein>
    <submittedName>
        <fullName evidence="2">Uncharacterized protein</fullName>
    </submittedName>
</protein>
<evidence type="ECO:0000313" key="3">
    <source>
        <dbReference type="Proteomes" id="UP000467841"/>
    </source>
</evidence>
<evidence type="ECO:0000313" key="2">
    <source>
        <dbReference type="EMBL" id="CAA7057044.1"/>
    </source>
</evidence>
<dbReference type="EMBL" id="CACVBM020001669">
    <property type="protein sequence ID" value="CAA7057044.1"/>
    <property type="molecule type" value="Genomic_DNA"/>
</dbReference>
<feature type="compositionally biased region" description="Basic and acidic residues" evidence="1">
    <location>
        <begin position="74"/>
        <end position="90"/>
    </location>
</feature>
<organism evidence="2 3">
    <name type="scientific">Microthlaspi erraticum</name>
    <dbReference type="NCBI Taxonomy" id="1685480"/>
    <lineage>
        <taxon>Eukaryota</taxon>
        <taxon>Viridiplantae</taxon>
        <taxon>Streptophyta</taxon>
        <taxon>Embryophyta</taxon>
        <taxon>Tracheophyta</taxon>
        <taxon>Spermatophyta</taxon>
        <taxon>Magnoliopsida</taxon>
        <taxon>eudicotyledons</taxon>
        <taxon>Gunneridae</taxon>
        <taxon>Pentapetalae</taxon>
        <taxon>rosids</taxon>
        <taxon>malvids</taxon>
        <taxon>Brassicales</taxon>
        <taxon>Brassicaceae</taxon>
        <taxon>Coluteocarpeae</taxon>
        <taxon>Microthlaspi</taxon>
    </lineage>
</organism>
<sequence>MEQNRGFGLQTSSMPLHQLWMELKKIYSMDFIKTSSLRALIELTFQCKWSGLIWMSRKGVIAKIAKTGPGGFFEKPRPSRAERPAEERMFRGRPKSKPSVQTSGSGKQCPTVGQVTIV</sequence>
<keyword evidence="3" id="KW-1185">Reference proteome</keyword>
<proteinExistence type="predicted"/>
<name>A0A6D2KX29_9BRAS</name>